<sequence length="233" mass="26712">MLKNYLLIIACLFAVAKAKGQQETSKKTNRLTDSVKEVYTVLKSNKYIKQGQYQAIYQGEIPVAVGAFNNDVKTGIWRFFDAAGRLMQTYNYDTHKVSYEAPETAASNLRYFADIDIDSTDVVTKPIKVGGRYYGYLPYLQLFTLPRDITDIDRFRYIATVELLISPLGRLAYYKVNITGADYQRTINMNVHLPNEEDMIFIPAKLNGEPVACRIIIRARITDRGHLDFPWKK</sequence>
<reference evidence="1 2" key="1">
    <citation type="submission" date="2020-09" db="EMBL/GenBank/DDBJ databases">
        <title>Novel species of Mucilaginibacter isolated from a glacier on the Tibetan Plateau.</title>
        <authorList>
            <person name="Liu Q."/>
            <person name="Xin Y.-H."/>
        </authorList>
    </citation>
    <scope>NUCLEOTIDE SEQUENCE [LARGE SCALE GENOMIC DNA]</scope>
    <source>
        <strain evidence="1 2">ZT4R22</strain>
    </source>
</reference>
<evidence type="ECO:0008006" key="3">
    <source>
        <dbReference type="Google" id="ProtNLM"/>
    </source>
</evidence>
<dbReference type="Proteomes" id="UP000606600">
    <property type="component" value="Unassembled WGS sequence"/>
</dbReference>
<keyword evidence="2" id="KW-1185">Reference proteome</keyword>
<evidence type="ECO:0000313" key="1">
    <source>
        <dbReference type="EMBL" id="MBD1366457.1"/>
    </source>
</evidence>
<proteinExistence type="predicted"/>
<evidence type="ECO:0000313" key="2">
    <source>
        <dbReference type="Proteomes" id="UP000606600"/>
    </source>
</evidence>
<protein>
    <recommendedName>
        <fullName evidence="3">MORN repeat protein</fullName>
    </recommendedName>
</protein>
<gene>
    <name evidence="1" type="ORF">IDJ77_21770</name>
</gene>
<dbReference type="RefSeq" id="WP_191191093.1">
    <property type="nucleotide sequence ID" value="NZ_JACWMY010000012.1"/>
</dbReference>
<dbReference type="EMBL" id="JACWMY010000012">
    <property type="protein sequence ID" value="MBD1366457.1"/>
    <property type="molecule type" value="Genomic_DNA"/>
</dbReference>
<comment type="caution">
    <text evidence="1">The sequence shown here is derived from an EMBL/GenBank/DDBJ whole genome shotgun (WGS) entry which is preliminary data.</text>
</comment>
<name>A0ABR7WXZ8_9SPHI</name>
<organism evidence="1 2">
    <name type="scientific">Mucilaginibacter pankratovii</name>
    <dbReference type="NCBI Taxonomy" id="2772110"/>
    <lineage>
        <taxon>Bacteria</taxon>
        <taxon>Pseudomonadati</taxon>
        <taxon>Bacteroidota</taxon>
        <taxon>Sphingobacteriia</taxon>
        <taxon>Sphingobacteriales</taxon>
        <taxon>Sphingobacteriaceae</taxon>
        <taxon>Mucilaginibacter</taxon>
    </lineage>
</organism>
<accession>A0ABR7WXZ8</accession>